<proteinExistence type="predicted"/>
<name>A0AB34IZ35_PRYPA</name>
<evidence type="ECO:0000313" key="1">
    <source>
        <dbReference type="EMBL" id="KAL1508452.1"/>
    </source>
</evidence>
<dbReference type="Proteomes" id="UP001515480">
    <property type="component" value="Unassembled WGS sequence"/>
</dbReference>
<dbReference type="AlphaFoldDB" id="A0AB34IZ35"/>
<evidence type="ECO:0000313" key="2">
    <source>
        <dbReference type="Proteomes" id="UP001515480"/>
    </source>
</evidence>
<dbReference type="EMBL" id="JBGBPQ010000016">
    <property type="protein sequence ID" value="KAL1508452.1"/>
    <property type="molecule type" value="Genomic_DNA"/>
</dbReference>
<comment type="caution">
    <text evidence="1">The sequence shown here is derived from an EMBL/GenBank/DDBJ whole genome shotgun (WGS) entry which is preliminary data.</text>
</comment>
<sequence length="243" mass="25949">MEDRNALAAHDAATALGLEQSLPPSSILRGLPAASQLFATHALGSFSFGSWGWLQLSGGLAALRLCTYPQYGGVRPSGVYLVEVLAKLERRQVPACAASPIQLAIRLGEAMDSSEKEDVASATVRPQFELLVLTHGRMAVARHAPEAEYSAGFAEFALVRVTCGSFEIVLPFAPGRALGTEPDITKPPPDEVMSVLGLGNGLRPVPSIAHVSHTPSRWEPPLMERLIGRLSSFSEGRERAATR</sequence>
<keyword evidence="2" id="KW-1185">Reference proteome</keyword>
<accession>A0AB34IZ35</accession>
<protein>
    <submittedName>
        <fullName evidence="1">Uncharacterized protein</fullName>
    </submittedName>
</protein>
<reference evidence="1 2" key="1">
    <citation type="journal article" date="2024" name="Science">
        <title>Giant polyketide synthase enzymes in the biosynthesis of giant marine polyether toxins.</title>
        <authorList>
            <person name="Fallon T.R."/>
            <person name="Shende V.V."/>
            <person name="Wierzbicki I.H."/>
            <person name="Pendleton A.L."/>
            <person name="Watervoot N.F."/>
            <person name="Auber R.P."/>
            <person name="Gonzalez D.J."/>
            <person name="Wisecaver J.H."/>
            <person name="Moore B.S."/>
        </authorList>
    </citation>
    <scope>NUCLEOTIDE SEQUENCE [LARGE SCALE GENOMIC DNA]</scope>
    <source>
        <strain evidence="1 2">12B1</strain>
    </source>
</reference>
<organism evidence="1 2">
    <name type="scientific">Prymnesium parvum</name>
    <name type="common">Toxic golden alga</name>
    <dbReference type="NCBI Taxonomy" id="97485"/>
    <lineage>
        <taxon>Eukaryota</taxon>
        <taxon>Haptista</taxon>
        <taxon>Haptophyta</taxon>
        <taxon>Prymnesiophyceae</taxon>
        <taxon>Prymnesiales</taxon>
        <taxon>Prymnesiaceae</taxon>
        <taxon>Prymnesium</taxon>
    </lineage>
</organism>
<gene>
    <name evidence="1" type="ORF">AB1Y20_004555</name>
</gene>